<dbReference type="Proteomes" id="UP000612893">
    <property type="component" value="Unassembled WGS sequence"/>
</dbReference>
<accession>A0A934KDE3</accession>
<evidence type="ECO:0000313" key="3">
    <source>
        <dbReference type="EMBL" id="MBJ7600398.1"/>
    </source>
</evidence>
<name>A0A934KDE3_9BACT</name>
<dbReference type="EMBL" id="JAEKNR010000202">
    <property type="protein sequence ID" value="MBJ7600398.1"/>
    <property type="molecule type" value="Genomic_DNA"/>
</dbReference>
<evidence type="ECO:0000313" key="4">
    <source>
        <dbReference type="Proteomes" id="UP000612893"/>
    </source>
</evidence>
<feature type="region of interest" description="Disordered" evidence="1">
    <location>
        <begin position="869"/>
        <end position="965"/>
    </location>
</feature>
<dbReference type="AlphaFoldDB" id="A0A934KDE3"/>
<organism evidence="3 4">
    <name type="scientific">Candidatus Nephthysia bennettiae</name>
    <dbReference type="NCBI Taxonomy" id="3127016"/>
    <lineage>
        <taxon>Bacteria</taxon>
        <taxon>Bacillati</taxon>
        <taxon>Candidatus Dormiibacterota</taxon>
        <taxon>Candidatus Dormibacteria</taxon>
        <taxon>Candidatus Dormibacterales</taxon>
        <taxon>Candidatus Dormibacteraceae</taxon>
        <taxon>Candidatus Nephthysia</taxon>
    </lineage>
</organism>
<evidence type="ECO:0000259" key="2">
    <source>
        <dbReference type="Pfam" id="PF12965"/>
    </source>
</evidence>
<feature type="non-terminal residue" evidence="3">
    <location>
        <position position="965"/>
    </location>
</feature>
<reference evidence="3" key="1">
    <citation type="submission" date="2020-10" db="EMBL/GenBank/DDBJ databases">
        <title>Ca. Dormibacterota MAGs.</title>
        <authorList>
            <person name="Montgomery K."/>
        </authorList>
    </citation>
    <scope>NUCLEOTIDE SEQUENCE [LARGE SCALE GENOMIC DNA]</scope>
    <source>
        <strain evidence="3">SC8812_S17_10</strain>
    </source>
</reference>
<dbReference type="RefSeq" id="WP_338204206.1">
    <property type="nucleotide sequence ID" value="NZ_JAEKNR010000202.1"/>
</dbReference>
<feature type="compositionally biased region" description="Gly residues" evidence="1">
    <location>
        <begin position="945"/>
        <end position="957"/>
    </location>
</feature>
<evidence type="ECO:0000256" key="1">
    <source>
        <dbReference type="SAM" id="MobiDB-lite"/>
    </source>
</evidence>
<sequence length="965" mass="104556">MTLASVNWTAEEYRERTGRLLLAQHHEQLLASAISLEVASGRGYWSATLRRELRDLGFSARQQEVVRDASRSQNPTAALVVPLWWTDTELPVLHQVRPDEPRRDSSGHVLKYETPRDAGVKLDVHPSMRQALGAPDVPLLVTEGAKKVDAAATGGLCCVGLLGVDSWRGRNAQGGVTALAEWNDVHLRGRSVLLCFDSDVMAKSAVYMALLRLRTYLESKGADTLVVYLPSGPLGAKVGLDDYLAEGRGRDDLLALATKEIRHPDETKPGSPAWVIEEYRVTREGIWRRGREDDERRLSDFSAYIERKDIDDDGDHSQQRDAQELLESQRYHLVIQQGDRPLARHAVTASSFHSMRWPAEIASLDLIVAAGSSIRDYLREAIELVSREAARRQGHTLIPRRTVFVHTGWRLVGGKHVYLHAGGAIGAEGPVAEVEVRLDSHLHHFELPEPPEGSQLAEAVEASLRLLELGPDEVMIPVLGAVYRSVLGPADFALHSTGDSGRFKTEVAALAQQHFGAAMDARNLPLSWTSTGNSIEGVLHTCKDALAVADDFLPAGLPYVERERMLQAAARVFRAQGNRAGRSRMRADTSLRAPKVPRGLLYSTGEEIPPGLSQVARVWVLEQAKDAISSQRLTTAQEASDLYPRALAGYLRWLAPRMKTMASSLRTEVAALRAVHQAAHRRTSDIAANLEIGWARFLQFASESGAIAEERRQELIGRVRTALLCGAVAQARHQSELSPVERYLSGLQSTIASGAVHVTTLEDGPPDDPGAWGWRKRTVGVGADREERWEPRGDRVGWLSGQDLYLLPEGAYKAAAALYRDGLGLGETALRKRLHEAGVLASVSVEKDEVRLAVRAPRAIGGRPRVLHLLSSFSPGPPGPAGPAAPDGTQPSSDPTRSAFPDGPATKSSPGPDGPVERDQDGPPASSGSRPPGTAQAPGPDGPDGPDGPGGPGGPGGFTRRESRA</sequence>
<feature type="compositionally biased region" description="Low complexity" evidence="1">
    <location>
        <begin position="922"/>
        <end position="933"/>
    </location>
</feature>
<gene>
    <name evidence="3" type="ORF">JF922_20285</name>
</gene>
<proteinExistence type="predicted"/>
<feature type="domain" description="DUF3854" evidence="2">
    <location>
        <begin position="134"/>
        <end position="246"/>
    </location>
</feature>
<keyword evidence="4" id="KW-1185">Reference proteome</keyword>
<protein>
    <submittedName>
        <fullName evidence="3">DUF3854 domain-containing protein</fullName>
    </submittedName>
</protein>
<comment type="caution">
    <text evidence="3">The sequence shown here is derived from an EMBL/GenBank/DDBJ whole genome shotgun (WGS) entry which is preliminary data.</text>
</comment>
<dbReference type="Pfam" id="PF12965">
    <property type="entry name" value="DUF3854"/>
    <property type="match status" value="1"/>
</dbReference>
<dbReference type="InterPro" id="IPR024385">
    <property type="entry name" value="DUF3854"/>
</dbReference>